<dbReference type="Gene3D" id="1.10.101.10">
    <property type="entry name" value="PGBD-like superfamily/PGBD"/>
    <property type="match status" value="1"/>
</dbReference>
<dbReference type="SUPFAM" id="SSF51445">
    <property type="entry name" value="(Trans)glycosidases"/>
    <property type="match status" value="1"/>
</dbReference>
<reference evidence="4 6" key="2">
    <citation type="submission" date="2020-07" db="EMBL/GenBank/DDBJ databases">
        <title>Sequencing the genomes of 1000 actinobacteria strains.</title>
        <authorList>
            <person name="Klenk H.-P."/>
        </authorList>
    </citation>
    <scope>NUCLEOTIDE SEQUENCE [LARGE SCALE GENOMIC DNA]</scope>
    <source>
        <strain evidence="4 6">DSM 10309</strain>
    </source>
</reference>
<dbReference type="SUPFAM" id="SSF47090">
    <property type="entry name" value="PGBD-like"/>
    <property type="match status" value="1"/>
</dbReference>
<protein>
    <submittedName>
        <fullName evidence="4">Peptidoglycan hydrolase-like protein with peptidoglycan-binding domain</fullName>
    </submittedName>
</protein>
<dbReference type="Proteomes" id="UP000522688">
    <property type="component" value="Unassembled WGS sequence"/>
</dbReference>
<evidence type="ECO:0000313" key="3">
    <source>
        <dbReference type="EMBL" id="GEK83490.1"/>
    </source>
</evidence>
<dbReference type="InterPro" id="IPR036366">
    <property type="entry name" value="PGBDSf"/>
</dbReference>
<keyword evidence="4" id="KW-0378">Hydrolase</keyword>
<reference evidence="3 5" key="1">
    <citation type="submission" date="2019-07" db="EMBL/GenBank/DDBJ databases">
        <title>Whole genome shotgun sequence of Frigoribacterium faeni NBRC 103066.</title>
        <authorList>
            <person name="Hosoyama A."/>
            <person name="Uohara A."/>
            <person name="Ohji S."/>
            <person name="Ichikawa N."/>
        </authorList>
    </citation>
    <scope>NUCLEOTIDE SEQUENCE [LARGE SCALE GENOMIC DNA]</scope>
    <source>
        <strain evidence="3 5">NBRC 103066</strain>
    </source>
</reference>
<evidence type="ECO:0000259" key="2">
    <source>
        <dbReference type="Pfam" id="PF08924"/>
    </source>
</evidence>
<comment type="caution">
    <text evidence="4">The sequence shown here is derived from an EMBL/GenBank/DDBJ whole genome shotgun (WGS) entry which is preliminary data.</text>
</comment>
<dbReference type="EMBL" id="BJUV01000016">
    <property type="protein sequence ID" value="GEK83490.1"/>
    <property type="molecule type" value="Genomic_DNA"/>
</dbReference>
<feature type="domain" description="Peptidoglycan binding-like" evidence="1">
    <location>
        <begin position="229"/>
        <end position="283"/>
    </location>
</feature>
<evidence type="ECO:0000313" key="5">
    <source>
        <dbReference type="Proteomes" id="UP000321154"/>
    </source>
</evidence>
<dbReference type="EMBL" id="JACGWW010000006">
    <property type="protein sequence ID" value="MBA8814596.1"/>
    <property type="molecule type" value="Genomic_DNA"/>
</dbReference>
<evidence type="ECO:0000259" key="1">
    <source>
        <dbReference type="Pfam" id="PF01471"/>
    </source>
</evidence>
<sequence length="804" mass="87933">MFRDLEVERAQKHLNDTYGHHSWFTRLTVDGQTGWSTMFALTRALQHELGISAKSDSFGPTTMSTLTSKVGSLTTTNAASHRAITALAQCGLWCKGYKGGATFGSFSPDVATGIMEMKADMGLPPTASLAPKTFKSLLTMDAYKRVGSGTTAIRDIQKWMNSRYHSRQDFFIVPCDGIFSRDVQRGLMLALQYEVDMVDGVANGNFGPGTQAGIKRKGLVSSGSRDTTRSFVRLFQAALTFNGYEAPFDGVFGDSTAAVVRSFQSFAELSTTGAGDFRTWASLLVSTGDTSRPGTAADASTVLTPATAALLKAHGYNTVGRYLSVAAKRIAPGELDVIVDAGLKVFPIFQEWNNAPGYFTEAAGYGQAVAAVKRARNLGFTAGTTIFFAVDYDATATEIPALIIPYFRGIARGVASSRLVQYRVGIYGTRNVCSQVSEAGLAASSFVSGMSTGYSGNLGFPLPNNWAYDQVLEYKLTSGATSLELDKDIASSRADPVGREQVLPTPTIGAEGSPRSFDESYFWQYTEWSHQVELGAGNRLFGMHINDVVLHELHRNSYWDIKWQAFTPIVLGSDNAATYAEITRARQAIARTSHLLSIPSYPHFDTPHFAASCRGILSWGKPRSTRAVGWADLGGWGLDLVQAWNDYVEASRAGYPHDAETWMSTRIGADQKDIDSLQDPGDMKLNRSNGFSREDLNADIDAQLVAYRLIDTPDRPLPDVIRKIRTASLEQPSWRRETFLTERFGSSNTSTEIEACIDNLFTSQKFWIDYPVGQFLNVRRPIESELAQISRGFISLSGILSIDD</sequence>
<dbReference type="CDD" id="cd06418">
    <property type="entry name" value="GH25_BacA-like"/>
    <property type="match status" value="1"/>
</dbReference>
<dbReference type="RefSeq" id="WP_167627329.1">
    <property type="nucleotide sequence ID" value="NZ_BAAAHR010000003.1"/>
</dbReference>
<dbReference type="GO" id="GO:0016787">
    <property type="term" value="F:hydrolase activity"/>
    <property type="evidence" value="ECO:0007669"/>
    <property type="project" value="UniProtKB-KW"/>
</dbReference>
<dbReference type="InterPro" id="IPR015020">
    <property type="entry name" value="Rv2525c-like_Glyco_Hydro-like"/>
</dbReference>
<dbReference type="InterPro" id="IPR017853">
    <property type="entry name" value="GH"/>
</dbReference>
<dbReference type="AlphaFoldDB" id="A0A7W3JKK0"/>
<dbReference type="Pfam" id="PF01471">
    <property type="entry name" value="PG_binding_1"/>
    <property type="match status" value="1"/>
</dbReference>
<evidence type="ECO:0000313" key="4">
    <source>
        <dbReference type="EMBL" id="MBA8814596.1"/>
    </source>
</evidence>
<accession>A0A7W3JKK0</accession>
<proteinExistence type="predicted"/>
<evidence type="ECO:0000313" key="6">
    <source>
        <dbReference type="Proteomes" id="UP000522688"/>
    </source>
</evidence>
<dbReference type="Proteomes" id="UP000321154">
    <property type="component" value="Unassembled WGS sequence"/>
</dbReference>
<name>A0A7W3JKK0_9MICO</name>
<dbReference type="InterPro" id="IPR002477">
    <property type="entry name" value="Peptidoglycan-bd-like"/>
</dbReference>
<dbReference type="Gene3D" id="3.20.20.80">
    <property type="entry name" value="Glycosidases"/>
    <property type="match status" value="1"/>
</dbReference>
<gene>
    <name evidence="4" type="ORF">FB463_002871</name>
    <name evidence="3" type="ORF">FFA01_17990</name>
</gene>
<keyword evidence="5" id="KW-1185">Reference proteome</keyword>
<feature type="domain" description="Rv2525c-like glycoside hydrolase-like" evidence="2">
    <location>
        <begin position="311"/>
        <end position="473"/>
    </location>
</feature>
<organism evidence="4 6">
    <name type="scientific">Frigoribacterium faeni</name>
    <dbReference type="NCBI Taxonomy" id="145483"/>
    <lineage>
        <taxon>Bacteria</taxon>
        <taxon>Bacillati</taxon>
        <taxon>Actinomycetota</taxon>
        <taxon>Actinomycetes</taxon>
        <taxon>Micrococcales</taxon>
        <taxon>Microbacteriaceae</taxon>
        <taxon>Frigoribacterium</taxon>
    </lineage>
</organism>
<dbReference type="Pfam" id="PF08924">
    <property type="entry name" value="Rv2525c_GlyHyd-like"/>
    <property type="match status" value="1"/>
</dbReference>
<dbReference type="InterPro" id="IPR036365">
    <property type="entry name" value="PGBD-like_sf"/>
</dbReference>